<proteinExistence type="predicted"/>
<dbReference type="Proteomes" id="UP000185210">
    <property type="component" value="Unassembled WGS sequence"/>
</dbReference>
<comment type="caution">
    <text evidence="2">The sequence shown here is derived from an EMBL/GenBank/DDBJ whole genome shotgun (WGS) entry which is preliminary data.</text>
</comment>
<feature type="compositionally biased region" description="Pro residues" evidence="1">
    <location>
        <begin position="481"/>
        <end position="491"/>
    </location>
</feature>
<name>A0AB38D0H2_9MYCO</name>
<dbReference type="Pfam" id="PF05133">
    <property type="entry name" value="SPP1_portal"/>
    <property type="match status" value="1"/>
</dbReference>
<reference evidence="2 3" key="1">
    <citation type="submission" date="2016-11" db="EMBL/GenBank/DDBJ databases">
        <authorList>
            <consortium name="Pathogen Informatics"/>
        </authorList>
    </citation>
    <scope>NUCLEOTIDE SEQUENCE [LARGE SCALE GENOMIC DNA]</scope>
    <source>
        <strain evidence="2 3">104</strain>
    </source>
</reference>
<gene>
    <name evidence="2" type="ORF">SAMEA2070301_03082</name>
</gene>
<evidence type="ECO:0000313" key="3">
    <source>
        <dbReference type="Proteomes" id="UP000185210"/>
    </source>
</evidence>
<feature type="region of interest" description="Disordered" evidence="1">
    <location>
        <begin position="471"/>
        <end position="520"/>
    </location>
</feature>
<organism evidence="2 3">
    <name type="scientific">Mycobacteroides abscessus subsp. abscessus</name>
    <dbReference type="NCBI Taxonomy" id="1185650"/>
    <lineage>
        <taxon>Bacteria</taxon>
        <taxon>Bacillati</taxon>
        <taxon>Actinomycetota</taxon>
        <taxon>Actinomycetes</taxon>
        <taxon>Mycobacteriales</taxon>
        <taxon>Mycobacteriaceae</taxon>
        <taxon>Mycobacteroides</taxon>
        <taxon>Mycobacteroides abscessus</taxon>
    </lineage>
</organism>
<accession>A0AB38D0H2</accession>
<protein>
    <submittedName>
        <fullName evidence="2">Phage portal protein, SPP1 Gp6</fullName>
    </submittedName>
</protein>
<dbReference type="EMBL" id="FSHM01000004">
    <property type="protein sequence ID" value="SIB16629.1"/>
    <property type="molecule type" value="Genomic_DNA"/>
</dbReference>
<dbReference type="RefSeq" id="WP_079608617.1">
    <property type="nucleotide sequence ID" value="NZ_FSFF01000001.1"/>
</dbReference>
<dbReference type="InterPro" id="IPR021145">
    <property type="entry name" value="Portal_protein_SPP1_Gp6-like"/>
</dbReference>
<evidence type="ECO:0000256" key="1">
    <source>
        <dbReference type="SAM" id="MobiDB-lite"/>
    </source>
</evidence>
<evidence type="ECO:0000313" key="2">
    <source>
        <dbReference type="EMBL" id="SIB16629.1"/>
    </source>
</evidence>
<sequence>MTAYQRDVYYQSDIYAPEYHPAPVDLPDPSLSGKALETFITKKVFPAFDLERGRLAHLECWGAGKQPSVRPLKRNTERAVLQRMARTPWIPVMISTFAQQMIVDGYRKEGETENSEGWKSWVRNKMTAQQISLNRAVMTYGYAYVRVTEGSDENEDVMAIMRAVDPMDCFALYDDPYADEYPQFVLEKLPQKGKYRWWLPNGDYYPLTFDKGKFTAGELESTKYGKAPFVRYVNQIDLRGRCWGDVESVIDLAARIDKTVFDRLLVQHFNSFKVRWATGLEQPDTSAEVEETKIRVGHEDILISSEAQARFGTLDETSMDGFIAAYKADLETFAAVMQLPPNLLGQVVNVAADALDGARKQTYQRLFEKQTVMGESHAQVLRLAALIEGREDDASDFFARVHWQDVEVRSLAQFADAWGKICSQLGVPKIAAWHRIPGVEQTEVEAWEKKALDDDPLTTYLREVVGVSTTSVGVDSKTGKPEPPPVAPTPGGPGGGGPNNPTNQRPLDNKTGVSRGMATK</sequence>
<dbReference type="AlphaFoldDB" id="A0AB38D0H2"/>